<dbReference type="Proteomes" id="UP000027195">
    <property type="component" value="Unassembled WGS sequence"/>
</dbReference>
<dbReference type="AlphaFoldDB" id="A0A067N1J1"/>
<accession>A0A067N1J1</accession>
<reference evidence="2" key="1">
    <citation type="journal article" date="2014" name="Proc. Natl. Acad. Sci. U.S.A.">
        <title>Extensive sampling of basidiomycete genomes demonstrates inadequacy of the white-rot/brown-rot paradigm for wood decay fungi.</title>
        <authorList>
            <person name="Riley R."/>
            <person name="Salamov A.A."/>
            <person name="Brown D.W."/>
            <person name="Nagy L.G."/>
            <person name="Floudas D."/>
            <person name="Held B.W."/>
            <person name="Levasseur A."/>
            <person name="Lombard V."/>
            <person name="Morin E."/>
            <person name="Otillar R."/>
            <person name="Lindquist E.A."/>
            <person name="Sun H."/>
            <person name="LaButti K.M."/>
            <person name="Schmutz J."/>
            <person name="Jabbour D."/>
            <person name="Luo H."/>
            <person name="Baker S.E."/>
            <person name="Pisabarro A.G."/>
            <person name="Walton J.D."/>
            <person name="Blanchette R.A."/>
            <person name="Henrissat B."/>
            <person name="Martin F."/>
            <person name="Cullen D."/>
            <person name="Hibbett D.S."/>
            <person name="Grigoriev I.V."/>
        </authorList>
    </citation>
    <scope>NUCLEOTIDE SEQUENCE [LARGE SCALE GENOMIC DNA]</scope>
    <source>
        <strain evidence="2">FD-172 SS1</strain>
    </source>
</reference>
<sequence length="106" mass="11589">MPPMAAVLVFAFLCFCYPFLLLTAKYLLQTPAPLSPSLFRRSFSRSHIFVHGRHPSVTRILSGLHFNIPSSSVQSIAPGVTISFPLPVSISSVSLPVCYASTRPLK</sequence>
<proteinExistence type="predicted"/>
<protein>
    <submittedName>
        <fullName evidence="1">Uncharacterized protein</fullName>
    </submittedName>
</protein>
<dbReference type="InParanoid" id="A0A067N1J1"/>
<evidence type="ECO:0000313" key="2">
    <source>
        <dbReference type="Proteomes" id="UP000027195"/>
    </source>
</evidence>
<gene>
    <name evidence="1" type="ORF">BOTBODRAFT_211996</name>
</gene>
<dbReference type="HOGENOM" id="CLU_2222805_0_0_1"/>
<keyword evidence="2" id="KW-1185">Reference proteome</keyword>
<organism evidence="1 2">
    <name type="scientific">Botryobasidium botryosum (strain FD-172 SS1)</name>
    <dbReference type="NCBI Taxonomy" id="930990"/>
    <lineage>
        <taxon>Eukaryota</taxon>
        <taxon>Fungi</taxon>
        <taxon>Dikarya</taxon>
        <taxon>Basidiomycota</taxon>
        <taxon>Agaricomycotina</taxon>
        <taxon>Agaricomycetes</taxon>
        <taxon>Cantharellales</taxon>
        <taxon>Botryobasidiaceae</taxon>
        <taxon>Botryobasidium</taxon>
    </lineage>
</organism>
<evidence type="ECO:0000313" key="1">
    <source>
        <dbReference type="EMBL" id="KDQ21729.1"/>
    </source>
</evidence>
<dbReference type="EMBL" id="KL198016">
    <property type="protein sequence ID" value="KDQ21729.1"/>
    <property type="molecule type" value="Genomic_DNA"/>
</dbReference>
<name>A0A067N1J1_BOTB1</name>